<evidence type="ECO:0008006" key="10">
    <source>
        <dbReference type="Google" id="ProtNLM"/>
    </source>
</evidence>
<dbReference type="InterPro" id="IPR001128">
    <property type="entry name" value="Cyt_P450"/>
</dbReference>
<name>A0A365XX97_9BACT</name>
<dbReference type="GO" id="GO:0016705">
    <property type="term" value="F:oxidoreductase activity, acting on paired donors, with incorporation or reduction of molecular oxygen"/>
    <property type="evidence" value="ECO:0007669"/>
    <property type="project" value="InterPro"/>
</dbReference>
<dbReference type="GO" id="GO:0004497">
    <property type="term" value="F:monooxygenase activity"/>
    <property type="evidence" value="ECO:0007669"/>
    <property type="project" value="UniProtKB-KW"/>
</dbReference>
<dbReference type="SUPFAM" id="SSF48264">
    <property type="entry name" value="Cytochrome P450"/>
    <property type="match status" value="1"/>
</dbReference>
<organism evidence="8 9">
    <name type="scientific">Chitinophaga flava</name>
    <dbReference type="NCBI Taxonomy" id="2259036"/>
    <lineage>
        <taxon>Bacteria</taxon>
        <taxon>Pseudomonadati</taxon>
        <taxon>Bacteroidota</taxon>
        <taxon>Chitinophagia</taxon>
        <taxon>Chitinophagales</taxon>
        <taxon>Chitinophagaceae</taxon>
        <taxon>Chitinophaga</taxon>
    </lineage>
</organism>
<dbReference type="InterPro" id="IPR002397">
    <property type="entry name" value="Cyt_P450_B"/>
</dbReference>
<evidence type="ECO:0000256" key="1">
    <source>
        <dbReference type="ARBA" id="ARBA00010617"/>
    </source>
</evidence>
<keyword evidence="9" id="KW-1185">Reference proteome</keyword>
<comment type="caution">
    <text evidence="8">The sequence shown here is derived from an EMBL/GenBank/DDBJ whole genome shotgun (WGS) entry which is preliminary data.</text>
</comment>
<reference evidence="8 9" key="1">
    <citation type="submission" date="2018-05" db="EMBL/GenBank/DDBJ databases">
        <title>Chitinophaga sp. K3CV102501T nov., isolated from isolated from a monsoon evergreen broad-leaved forest soil.</title>
        <authorList>
            <person name="Lv Y."/>
        </authorList>
    </citation>
    <scope>NUCLEOTIDE SEQUENCE [LARGE SCALE GENOMIC DNA]</scope>
    <source>
        <strain evidence="8 9">GDMCC 1.1325</strain>
    </source>
</reference>
<evidence type="ECO:0000256" key="4">
    <source>
        <dbReference type="ARBA" id="ARBA00023002"/>
    </source>
</evidence>
<evidence type="ECO:0000256" key="6">
    <source>
        <dbReference type="ARBA" id="ARBA00023033"/>
    </source>
</evidence>
<dbReference type="GO" id="GO:0020037">
    <property type="term" value="F:heme binding"/>
    <property type="evidence" value="ECO:0007669"/>
    <property type="project" value="InterPro"/>
</dbReference>
<dbReference type="Gene3D" id="1.10.630.10">
    <property type="entry name" value="Cytochrome P450"/>
    <property type="match status" value="1"/>
</dbReference>
<dbReference type="EMBL" id="QFFJ01000002">
    <property type="protein sequence ID" value="RBL90205.1"/>
    <property type="molecule type" value="Genomic_DNA"/>
</dbReference>
<dbReference type="Pfam" id="PF00067">
    <property type="entry name" value="p450"/>
    <property type="match status" value="2"/>
</dbReference>
<evidence type="ECO:0000313" key="8">
    <source>
        <dbReference type="EMBL" id="RBL90205.1"/>
    </source>
</evidence>
<dbReference type="AlphaFoldDB" id="A0A365XX97"/>
<dbReference type="InterPro" id="IPR017972">
    <property type="entry name" value="Cyt_P450_CS"/>
</dbReference>
<dbReference type="InterPro" id="IPR036396">
    <property type="entry name" value="Cyt_P450_sf"/>
</dbReference>
<keyword evidence="4 7" id="KW-0560">Oxidoreductase</keyword>
<dbReference type="GO" id="GO:0005506">
    <property type="term" value="F:iron ion binding"/>
    <property type="evidence" value="ECO:0007669"/>
    <property type="project" value="InterPro"/>
</dbReference>
<dbReference type="OrthoDB" id="9801155at2"/>
<dbReference type="PANTHER" id="PTHR46696">
    <property type="entry name" value="P450, PUTATIVE (EUROFUNG)-RELATED"/>
    <property type="match status" value="1"/>
</dbReference>
<proteinExistence type="inferred from homology"/>
<accession>A0A365XX97</accession>
<sequence length="394" mass="44828">MLSHMVSPNSIPWFAKMRAENPVVYDPEFVFYYGVQGAWQIFSHKEAKQVLGDYNSFSNLFIPNLGKNIMGRNLNQSDPPDHKKLRSLVAKVFVPSVISKHADWIRQQCEDIIDPLLERGEMDFIHDFAIALPNRVIAQLLGIPAEDHQQVHSWVTTIVTNVKTMEEMQASFAAQQQIADYLDKMVEMRRIEPQDDLISHLLASEVNGEKLNSEDLLGTVVGMFLAGFETTSSLLGNIAYTFCHHPEVLDHYLDHPEDFDNIINEVLRVLPSAKSMTRVAKHDLELHGQQIKKGDYLNVWLIAANHDPEVFPEPDKFDFRRSNHADSLSFGHGIHYCFGVPLAKMETEIALKVVFSRIRDLRIKEGVKIEMTPSTIITGFTKLPVTFSTVNVYQ</sequence>
<keyword evidence="2 7" id="KW-0349">Heme</keyword>
<comment type="similarity">
    <text evidence="1 7">Belongs to the cytochrome P450 family.</text>
</comment>
<keyword evidence="3 7" id="KW-0479">Metal-binding</keyword>
<evidence type="ECO:0000256" key="5">
    <source>
        <dbReference type="ARBA" id="ARBA00023004"/>
    </source>
</evidence>
<evidence type="ECO:0000313" key="9">
    <source>
        <dbReference type="Proteomes" id="UP000253410"/>
    </source>
</evidence>
<keyword evidence="6 7" id="KW-0503">Monooxygenase</keyword>
<gene>
    <name evidence="8" type="ORF">DF182_27450</name>
</gene>
<dbReference type="FunFam" id="1.10.630.10:FF:000018">
    <property type="entry name" value="Cytochrome P450 monooxygenase"/>
    <property type="match status" value="1"/>
</dbReference>
<dbReference type="PRINTS" id="PR00359">
    <property type="entry name" value="BP450"/>
</dbReference>
<dbReference type="PANTHER" id="PTHR46696:SF1">
    <property type="entry name" value="CYTOCHROME P450 YJIB-RELATED"/>
    <property type="match status" value="1"/>
</dbReference>
<dbReference type="PROSITE" id="PS00086">
    <property type="entry name" value="CYTOCHROME_P450"/>
    <property type="match status" value="1"/>
</dbReference>
<evidence type="ECO:0000256" key="7">
    <source>
        <dbReference type="RuleBase" id="RU000461"/>
    </source>
</evidence>
<evidence type="ECO:0000256" key="2">
    <source>
        <dbReference type="ARBA" id="ARBA00022617"/>
    </source>
</evidence>
<dbReference type="Proteomes" id="UP000253410">
    <property type="component" value="Unassembled WGS sequence"/>
</dbReference>
<evidence type="ECO:0000256" key="3">
    <source>
        <dbReference type="ARBA" id="ARBA00022723"/>
    </source>
</evidence>
<protein>
    <recommendedName>
        <fullName evidence="10">Cytochrome P450</fullName>
    </recommendedName>
</protein>
<keyword evidence="5 7" id="KW-0408">Iron</keyword>
<dbReference type="PRINTS" id="PR00385">
    <property type="entry name" value="P450"/>
</dbReference>